<feature type="transmembrane region" description="Helical" evidence="6">
    <location>
        <begin position="400"/>
        <end position="419"/>
    </location>
</feature>
<evidence type="ECO:0000256" key="2">
    <source>
        <dbReference type="ARBA" id="ARBA00022448"/>
    </source>
</evidence>
<feature type="transmembrane region" description="Helical" evidence="6">
    <location>
        <begin position="372"/>
        <end position="388"/>
    </location>
</feature>
<feature type="transmembrane region" description="Helical" evidence="6">
    <location>
        <begin position="464"/>
        <end position="484"/>
    </location>
</feature>
<accession>A0AA39JG54</accession>
<dbReference type="PROSITE" id="PS50850">
    <property type="entry name" value="MFS"/>
    <property type="match status" value="1"/>
</dbReference>
<protein>
    <submittedName>
        <fullName evidence="8">MFS general substrate transporter</fullName>
    </submittedName>
</protein>
<evidence type="ECO:0000313" key="9">
    <source>
        <dbReference type="Proteomes" id="UP001175211"/>
    </source>
</evidence>
<gene>
    <name evidence="8" type="ORF">EV420DRAFT_1315414</name>
</gene>
<proteinExistence type="predicted"/>
<keyword evidence="2" id="KW-0813">Transport</keyword>
<keyword evidence="4 6" id="KW-1133">Transmembrane helix</keyword>
<dbReference type="SUPFAM" id="SSF103473">
    <property type="entry name" value="MFS general substrate transporter"/>
    <property type="match status" value="1"/>
</dbReference>
<feature type="transmembrane region" description="Helical" evidence="6">
    <location>
        <begin position="228"/>
        <end position="249"/>
    </location>
</feature>
<dbReference type="InterPro" id="IPR036259">
    <property type="entry name" value="MFS_trans_sf"/>
</dbReference>
<feature type="domain" description="Major facilitator superfamily (MFS) profile" evidence="7">
    <location>
        <begin position="79"/>
        <end position="533"/>
    </location>
</feature>
<keyword evidence="3 6" id="KW-0812">Transmembrane</keyword>
<feature type="transmembrane region" description="Helical" evidence="6">
    <location>
        <begin position="431"/>
        <end position="452"/>
    </location>
</feature>
<evidence type="ECO:0000256" key="5">
    <source>
        <dbReference type="ARBA" id="ARBA00023136"/>
    </source>
</evidence>
<name>A0AA39JG54_ARMTA</name>
<evidence type="ECO:0000259" key="7">
    <source>
        <dbReference type="PROSITE" id="PS50850"/>
    </source>
</evidence>
<dbReference type="Proteomes" id="UP001175211">
    <property type="component" value="Unassembled WGS sequence"/>
</dbReference>
<dbReference type="Gene3D" id="1.20.1250.20">
    <property type="entry name" value="MFS general substrate transporter like domains"/>
    <property type="match status" value="2"/>
</dbReference>
<reference evidence="8" key="1">
    <citation type="submission" date="2023-06" db="EMBL/GenBank/DDBJ databases">
        <authorList>
            <consortium name="Lawrence Berkeley National Laboratory"/>
            <person name="Ahrendt S."/>
            <person name="Sahu N."/>
            <person name="Indic B."/>
            <person name="Wong-Bajracharya J."/>
            <person name="Merenyi Z."/>
            <person name="Ke H.-M."/>
            <person name="Monk M."/>
            <person name="Kocsube S."/>
            <person name="Drula E."/>
            <person name="Lipzen A."/>
            <person name="Balint B."/>
            <person name="Henrissat B."/>
            <person name="Andreopoulos B."/>
            <person name="Martin F.M."/>
            <person name="Harder C.B."/>
            <person name="Rigling D."/>
            <person name="Ford K.L."/>
            <person name="Foster G.D."/>
            <person name="Pangilinan J."/>
            <person name="Papanicolaou A."/>
            <person name="Barry K."/>
            <person name="LaButti K."/>
            <person name="Viragh M."/>
            <person name="Koriabine M."/>
            <person name="Yan M."/>
            <person name="Riley R."/>
            <person name="Champramary S."/>
            <person name="Plett K.L."/>
            <person name="Tsai I.J."/>
            <person name="Slot J."/>
            <person name="Sipos G."/>
            <person name="Plett J."/>
            <person name="Nagy L.G."/>
            <person name="Grigoriev I.V."/>
        </authorList>
    </citation>
    <scope>NUCLEOTIDE SEQUENCE</scope>
    <source>
        <strain evidence="8">CCBAS 213</strain>
    </source>
</reference>
<evidence type="ECO:0000313" key="8">
    <source>
        <dbReference type="EMBL" id="KAK0442028.1"/>
    </source>
</evidence>
<sequence>MDQHASLFDQTLITNNCQRKQLQARILGIKTKDRFERIVSSLLHPTMTFSRQPPAASHVSSATHTIKQDGEARISEEEIVDIVAEKRLLRRLDIRIIPSFALMLLLSSLASGNVGNAIVLNAETGDSLLQVLHITENQFLAIACASLASYTLFQIPSSYMLKYFSPPYWLAFLMLGWGATLMTMAASQNYITVLVLRLVLGAFEAGIAPGMIYFFTFWYRLQERALRISLIVASSPLGAAFGGCIAYGVGHLNGVRGLEGWRWLFLFEGAPSCLLAIFVYLFLPSYPETSTWLSPDDRALAVRRMKQESSKSVGYAKVTWDGAKLTLKDGRLYLHYLLGIVALVPLSSILLFAPTIIYGLGYEGQEAQLLTIPPYAAAFVATVATSWLSDRYKAWSKCGVVSMTLAGVTFIVQGMPRSLCVLPPTSFKARYALLCLGLMFSFMYSPSLSVWFTGNLRDTNATTLAIPISAACGTVGQVVGIFIYRPSEAPGYPTGHYTNAALLFTGAIGTQVLRMIYTKRNRHLAVGESPWIV</sequence>
<dbReference type="GeneID" id="85352204"/>
<dbReference type="InterPro" id="IPR011701">
    <property type="entry name" value="MFS"/>
</dbReference>
<dbReference type="AlphaFoldDB" id="A0AA39JG54"/>
<evidence type="ECO:0000256" key="6">
    <source>
        <dbReference type="SAM" id="Phobius"/>
    </source>
</evidence>
<evidence type="ECO:0000256" key="4">
    <source>
        <dbReference type="ARBA" id="ARBA00022989"/>
    </source>
</evidence>
<keyword evidence="9" id="KW-1185">Reference proteome</keyword>
<feature type="transmembrane region" description="Helical" evidence="6">
    <location>
        <begin position="168"/>
        <end position="188"/>
    </location>
</feature>
<comment type="subcellular location">
    <subcellularLocation>
        <location evidence="1">Membrane</location>
        <topology evidence="1">Multi-pass membrane protein</topology>
    </subcellularLocation>
</comment>
<comment type="caution">
    <text evidence="8">The sequence shown here is derived from an EMBL/GenBank/DDBJ whole genome shotgun (WGS) entry which is preliminary data.</text>
</comment>
<feature type="transmembrane region" description="Helical" evidence="6">
    <location>
        <begin position="96"/>
        <end position="119"/>
    </location>
</feature>
<feature type="transmembrane region" description="Helical" evidence="6">
    <location>
        <begin position="333"/>
        <end position="360"/>
    </location>
</feature>
<feature type="transmembrane region" description="Helical" evidence="6">
    <location>
        <begin position="194"/>
        <end position="216"/>
    </location>
</feature>
<evidence type="ECO:0000256" key="3">
    <source>
        <dbReference type="ARBA" id="ARBA00022692"/>
    </source>
</evidence>
<dbReference type="PANTHER" id="PTHR43791">
    <property type="entry name" value="PERMEASE-RELATED"/>
    <property type="match status" value="1"/>
</dbReference>
<feature type="transmembrane region" description="Helical" evidence="6">
    <location>
        <begin position="496"/>
        <end position="517"/>
    </location>
</feature>
<dbReference type="PANTHER" id="PTHR43791:SF49">
    <property type="entry name" value="TRANSPORTER, PUTATIVE (AFU_ORTHOLOGUE AFUA_4G04250)-RELATED"/>
    <property type="match status" value="1"/>
</dbReference>
<feature type="transmembrane region" description="Helical" evidence="6">
    <location>
        <begin position="139"/>
        <end position="161"/>
    </location>
</feature>
<feature type="transmembrane region" description="Helical" evidence="6">
    <location>
        <begin position="261"/>
        <end position="283"/>
    </location>
</feature>
<dbReference type="GO" id="GO:0022857">
    <property type="term" value="F:transmembrane transporter activity"/>
    <property type="evidence" value="ECO:0007669"/>
    <property type="project" value="InterPro"/>
</dbReference>
<organism evidence="8 9">
    <name type="scientific">Armillaria tabescens</name>
    <name type="common">Ringless honey mushroom</name>
    <name type="synonym">Agaricus tabescens</name>
    <dbReference type="NCBI Taxonomy" id="1929756"/>
    <lineage>
        <taxon>Eukaryota</taxon>
        <taxon>Fungi</taxon>
        <taxon>Dikarya</taxon>
        <taxon>Basidiomycota</taxon>
        <taxon>Agaricomycotina</taxon>
        <taxon>Agaricomycetes</taxon>
        <taxon>Agaricomycetidae</taxon>
        <taxon>Agaricales</taxon>
        <taxon>Marasmiineae</taxon>
        <taxon>Physalacriaceae</taxon>
        <taxon>Desarmillaria</taxon>
    </lineage>
</organism>
<dbReference type="GO" id="GO:0016020">
    <property type="term" value="C:membrane"/>
    <property type="evidence" value="ECO:0007669"/>
    <property type="project" value="UniProtKB-SubCell"/>
</dbReference>
<dbReference type="EMBL" id="JAUEPS010000066">
    <property type="protein sequence ID" value="KAK0442028.1"/>
    <property type="molecule type" value="Genomic_DNA"/>
</dbReference>
<dbReference type="InterPro" id="IPR020846">
    <property type="entry name" value="MFS_dom"/>
</dbReference>
<dbReference type="Pfam" id="PF07690">
    <property type="entry name" value="MFS_1"/>
    <property type="match status" value="1"/>
</dbReference>
<evidence type="ECO:0000256" key="1">
    <source>
        <dbReference type="ARBA" id="ARBA00004141"/>
    </source>
</evidence>
<keyword evidence="5 6" id="KW-0472">Membrane</keyword>
<dbReference type="RefSeq" id="XP_060324181.1">
    <property type="nucleotide sequence ID" value="XM_060468656.1"/>
</dbReference>